<gene>
    <name evidence="1" type="ORF">I553_4372</name>
</gene>
<sequence length="56" mass="6287">MDARGGGPDDLDRLLARLKRFRDEEGKTGPFEIHVISPKALPLTALNDWRTRVSPT</sequence>
<reference evidence="1" key="1">
    <citation type="submission" date="2014-01" db="EMBL/GenBank/DDBJ databases">
        <authorList>
            <person name="Brown-Elliot B."/>
            <person name="Wallace R."/>
            <person name="Lenaerts A."/>
            <person name="Ordway D."/>
            <person name="DeGroote M.A."/>
            <person name="Parker T."/>
            <person name="Sizemore C."/>
            <person name="Tallon L.J."/>
            <person name="Sadzewicz L.K."/>
            <person name="Sengamalay N."/>
            <person name="Fraser C.M."/>
            <person name="Hine E."/>
            <person name="Shefchek K.A."/>
            <person name="Das S.P."/>
            <person name="Tettelin H."/>
        </authorList>
    </citation>
    <scope>NUCLEOTIDE SEQUENCE [LARGE SCALE GENOMIC DNA]</scope>
    <source>
        <strain evidence="1">4042</strain>
    </source>
</reference>
<accession>X8AFZ7</accession>
<organism evidence="1">
    <name type="scientific">Mycobacterium xenopi 4042</name>
    <dbReference type="NCBI Taxonomy" id="1299334"/>
    <lineage>
        <taxon>Bacteria</taxon>
        <taxon>Bacillati</taxon>
        <taxon>Actinomycetota</taxon>
        <taxon>Actinomycetes</taxon>
        <taxon>Mycobacteriales</taxon>
        <taxon>Mycobacteriaceae</taxon>
        <taxon>Mycobacterium</taxon>
    </lineage>
</organism>
<name>X8AFZ7_MYCXE</name>
<comment type="caution">
    <text evidence="1">The sequence shown here is derived from an EMBL/GenBank/DDBJ whole genome shotgun (WGS) entry which is preliminary data.</text>
</comment>
<evidence type="ECO:0000313" key="1">
    <source>
        <dbReference type="EMBL" id="EUA30116.1"/>
    </source>
</evidence>
<dbReference type="PATRIC" id="fig|1299334.3.peg.6053"/>
<dbReference type="EMBL" id="JAOB01000060">
    <property type="protein sequence ID" value="EUA30116.1"/>
    <property type="molecule type" value="Genomic_DNA"/>
</dbReference>
<proteinExistence type="predicted"/>
<protein>
    <submittedName>
        <fullName evidence="1">Uncharacterized protein</fullName>
    </submittedName>
</protein>
<dbReference type="AlphaFoldDB" id="X8AFZ7"/>